<protein>
    <recommendedName>
        <fullName evidence="4">Secreted protein</fullName>
    </recommendedName>
</protein>
<sequence length="106" mass="12054">MDIFFHIVLFTLKLSQSCTFQSSRMYLGTWVHWCGCFVSETQSVVKSVKVPNFQLYRTNGHVGPHRAVVYCPTSYTGSDGMRVLFPALTGWAYKQDYVLGCRMKAA</sequence>
<gene>
    <name evidence="2" type="ORF">B0I71DRAFT_126614</name>
</gene>
<evidence type="ECO:0000256" key="1">
    <source>
        <dbReference type="SAM" id="SignalP"/>
    </source>
</evidence>
<evidence type="ECO:0008006" key="4">
    <source>
        <dbReference type="Google" id="ProtNLM"/>
    </source>
</evidence>
<keyword evidence="1" id="KW-0732">Signal</keyword>
<organism evidence="2 3">
    <name type="scientific">Yarrowia lipolytica</name>
    <name type="common">Candida lipolytica</name>
    <dbReference type="NCBI Taxonomy" id="4952"/>
    <lineage>
        <taxon>Eukaryota</taxon>
        <taxon>Fungi</taxon>
        <taxon>Dikarya</taxon>
        <taxon>Ascomycota</taxon>
        <taxon>Saccharomycotina</taxon>
        <taxon>Dipodascomycetes</taxon>
        <taxon>Dipodascales</taxon>
        <taxon>Dipodascales incertae sedis</taxon>
        <taxon>Yarrowia</taxon>
    </lineage>
</organism>
<accession>A0A371CF99</accession>
<feature type="signal peptide" evidence="1">
    <location>
        <begin position="1"/>
        <end position="17"/>
    </location>
</feature>
<name>A0A371CF99_YARLL</name>
<feature type="chain" id="PRO_5016753402" description="Secreted protein" evidence="1">
    <location>
        <begin position="18"/>
        <end position="106"/>
    </location>
</feature>
<evidence type="ECO:0000313" key="3">
    <source>
        <dbReference type="Proteomes" id="UP000256601"/>
    </source>
</evidence>
<proteinExistence type="predicted"/>
<dbReference type="AlphaFoldDB" id="A0A371CF99"/>
<dbReference type="Proteomes" id="UP000256601">
    <property type="component" value="Unassembled WGS sequence"/>
</dbReference>
<reference evidence="2 3" key="1">
    <citation type="submission" date="2018-07" db="EMBL/GenBank/DDBJ databases">
        <title>Draft Genome Assemblies for Five Robust Yarrowia lipolytica Strains Exhibiting High Lipid Production and Pentose Sugar Utilization and Sugar Alcohol Secretion from Undetoxified Lignocellulosic Biomass Hydrolysates.</title>
        <authorList>
            <consortium name="DOE Joint Genome Institute"/>
            <person name="Walker C."/>
            <person name="Ryu S."/>
            <person name="Na H."/>
            <person name="Zane M."/>
            <person name="LaButti K."/>
            <person name="Lipzen A."/>
            <person name="Haridas S."/>
            <person name="Barry K."/>
            <person name="Grigoriev I.V."/>
            <person name="Quarterman J."/>
            <person name="Slininger P."/>
            <person name="Dien B."/>
            <person name="Trinh C.T."/>
        </authorList>
    </citation>
    <scope>NUCLEOTIDE SEQUENCE [LARGE SCALE GENOMIC DNA]</scope>
    <source>
        <strain evidence="2 3">YB392</strain>
    </source>
</reference>
<dbReference type="EMBL" id="KZ858948">
    <property type="protein sequence ID" value="RDW28957.1"/>
    <property type="molecule type" value="Genomic_DNA"/>
</dbReference>
<evidence type="ECO:0000313" key="2">
    <source>
        <dbReference type="EMBL" id="RDW28957.1"/>
    </source>
</evidence>